<protein>
    <submittedName>
        <fullName evidence="2">Helix-turn-helix domain-containing protein</fullName>
    </submittedName>
</protein>
<keyword evidence="3" id="KW-1185">Reference proteome</keyword>
<sequence length="291" mass="32537">MSAPSPPPDQGGPTVLRIVLGTQLRRLREANGITRERAGDAIRASSAKISRLELGRVGCKERDVLDLLTLYGVTDEAERDGYRDLATRANARGWWQQHSDVLPGWFEMYLRLEQAAKVIRSFELQFVPGLLQTEEYARSVVLLGHRGSPPEDVDQRVQLRMGRQKMLLEPGAPQLWVVIDEAAVSRPYGTPAVMRGQLEHLLEASRWPNVTVQLLPFRAGSHAAAGGPFSILRFAESDLPDIVYLEQLNSAVYLDKRSDVEDYSGVWERLVVQALTPRDTRTALAGLIEKF</sequence>
<accession>A0ABS6UV00</accession>
<dbReference type="EMBL" id="JADQDK010000001">
    <property type="protein sequence ID" value="MBW0136062.1"/>
    <property type="molecule type" value="Genomic_DNA"/>
</dbReference>
<organism evidence="2 3">
    <name type="scientific">Pseudonocardia abyssalis</name>
    <dbReference type="NCBI Taxonomy" id="2792008"/>
    <lineage>
        <taxon>Bacteria</taxon>
        <taxon>Bacillati</taxon>
        <taxon>Actinomycetota</taxon>
        <taxon>Actinomycetes</taxon>
        <taxon>Pseudonocardiales</taxon>
        <taxon>Pseudonocardiaceae</taxon>
        <taxon>Pseudonocardia</taxon>
    </lineage>
</organism>
<evidence type="ECO:0000313" key="2">
    <source>
        <dbReference type="EMBL" id="MBW0136062.1"/>
    </source>
</evidence>
<comment type="caution">
    <text evidence="2">The sequence shown here is derived from an EMBL/GenBank/DDBJ whole genome shotgun (WGS) entry which is preliminary data.</text>
</comment>
<dbReference type="Pfam" id="PF13560">
    <property type="entry name" value="HTH_31"/>
    <property type="match status" value="1"/>
</dbReference>
<name>A0ABS6UV00_9PSEU</name>
<proteinExistence type="predicted"/>
<evidence type="ECO:0000259" key="1">
    <source>
        <dbReference type="SMART" id="SM00530"/>
    </source>
</evidence>
<dbReference type="Proteomes" id="UP000694287">
    <property type="component" value="Unassembled WGS sequence"/>
</dbReference>
<dbReference type="RefSeq" id="WP_226363432.1">
    <property type="nucleotide sequence ID" value="NZ_JADQDJ010000185.1"/>
</dbReference>
<dbReference type="SMART" id="SM00530">
    <property type="entry name" value="HTH_XRE"/>
    <property type="match status" value="1"/>
</dbReference>
<evidence type="ECO:0000313" key="3">
    <source>
        <dbReference type="Proteomes" id="UP000694287"/>
    </source>
</evidence>
<dbReference type="Pfam" id="PF19054">
    <property type="entry name" value="DUF5753"/>
    <property type="match status" value="1"/>
</dbReference>
<dbReference type="InterPro" id="IPR043917">
    <property type="entry name" value="DUF5753"/>
</dbReference>
<reference evidence="2 3" key="1">
    <citation type="submission" date="2020-11" db="EMBL/GenBank/DDBJ databases">
        <title>Pseudonocardia abyssalis sp. nov. and Pseudonocardia oceani sp. nov., description and phylogenomic analysis of two novel actinomycetes isolated from the deep Southern Ocean.</title>
        <authorList>
            <person name="Parra J."/>
        </authorList>
    </citation>
    <scope>NUCLEOTIDE SEQUENCE [LARGE SCALE GENOMIC DNA]</scope>
    <source>
        <strain evidence="2 3">KRD-168</strain>
    </source>
</reference>
<feature type="domain" description="HTH cro/C1-type" evidence="1">
    <location>
        <begin position="23"/>
        <end position="78"/>
    </location>
</feature>
<dbReference type="InterPro" id="IPR001387">
    <property type="entry name" value="Cro/C1-type_HTH"/>
</dbReference>
<gene>
    <name evidence="2" type="ORF">I4I81_17585</name>
</gene>
<dbReference type="CDD" id="cd00093">
    <property type="entry name" value="HTH_XRE"/>
    <property type="match status" value="1"/>
</dbReference>